<evidence type="ECO:0000313" key="3">
    <source>
        <dbReference type="Proteomes" id="UP001596091"/>
    </source>
</evidence>
<gene>
    <name evidence="2" type="ORF">ACFPT7_11010</name>
</gene>
<dbReference type="EMBL" id="JBHSPH010000002">
    <property type="protein sequence ID" value="MFC5862822.1"/>
    <property type="molecule type" value="Genomic_DNA"/>
</dbReference>
<reference evidence="3" key="1">
    <citation type="journal article" date="2019" name="Int. J. Syst. Evol. Microbiol.">
        <title>The Global Catalogue of Microorganisms (GCM) 10K type strain sequencing project: providing services to taxonomists for standard genome sequencing and annotation.</title>
        <authorList>
            <consortium name="The Broad Institute Genomics Platform"/>
            <consortium name="The Broad Institute Genome Sequencing Center for Infectious Disease"/>
            <person name="Wu L."/>
            <person name="Ma J."/>
        </authorList>
    </citation>
    <scope>NUCLEOTIDE SEQUENCE [LARGE SCALE GENOMIC DNA]</scope>
    <source>
        <strain evidence="3">JCM 4087</strain>
    </source>
</reference>
<feature type="region of interest" description="Disordered" evidence="1">
    <location>
        <begin position="25"/>
        <end position="44"/>
    </location>
</feature>
<evidence type="ECO:0000313" key="2">
    <source>
        <dbReference type="EMBL" id="MFC5862822.1"/>
    </source>
</evidence>
<organism evidence="2 3">
    <name type="scientific">Acidicapsa dinghuensis</name>
    <dbReference type="NCBI Taxonomy" id="2218256"/>
    <lineage>
        <taxon>Bacteria</taxon>
        <taxon>Pseudomonadati</taxon>
        <taxon>Acidobacteriota</taxon>
        <taxon>Terriglobia</taxon>
        <taxon>Terriglobales</taxon>
        <taxon>Acidobacteriaceae</taxon>
        <taxon>Acidicapsa</taxon>
    </lineage>
</organism>
<accession>A0ABW1EER2</accession>
<protein>
    <submittedName>
        <fullName evidence="2">Uncharacterized protein</fullName>
    </submittedName>
</protein>
<evidence type="ECO:0000256" key="1">
    <source>
        <dbReference type="SAM" id="MobiDB-lite"/>
    </source>
</evidence>
<name>A0ABW1EER2_9BACT</name>
<keyword evidence="3" id="KW-1185">Reference proteome</keyword>
<proteinExistence type="predicted"/>
<dbReference type="RefSeq" id="WP_263336899.1">
    <property type="nucleotide sequence ID" value="NZ_JAGSYH010000003.1"/>
</dbReference>
<sequence>MKVRGKDRINRRDLGACVNQEVVGPGAVYPDSDNDEMVLNATQG</sequence>
<dbReference type="Proteomes" id="UP001596091">
    <property type="component" value="Unassembled WGS sequence"/>
</dbReference>
<comment type="caution">
    <text evidence="2">The sequence shown here is derived from an EMBL/GenBank/DDBJ whole genome shotgun (WGS) entry which is preliminary data.</text>
</comment>